<protein>
    <submittedName>
        <fullName evidence="1">Uncharacterized protein</fullName>
    </submittedName>
</protein>
<evidence type="ECO:0000313" key="2">
    <source>
        <dbReference type="Proteomes" id="UP000015620"/>
    </source>
</evidence>
<dbReference type="EMBL" id="CP004120">
    <property type="protein sequence ID" value="AGT45027.1"/>
    <property type="molecule type" value="Genomic_DNA"/>
</dbReference>
<gene>
    <name evidence="1" type="ORF">TPE_2555</name>
</gene>
<name>S5ZQT8_9SPIR</name>
<evidence type="ECO:0000313" key="1">
    <source>
        <dbReference type="EMBL" id="AGT45027.1"/>
    </source>
</evidence>
<proteinExistence type="predicted"/>
<reference evidence="1 2" key="1">
    <citation type="journal article" date="2013" name="PLoS ONE">
        <title>Genome-Wide Relatedness of Treponema pedis, from Gingiva and Necrotic Skin Lesions of Pigs, with the Human Oral Pathogen Treponema denticola.</title>
        <authorList>
            <person name="Svartstrom O."/>
            <person name="Mushtaq M."/>
            <person name="Pringle M."/>
            <person name="Segerman B."/>
        </authorList>
    </citation>
    <scope>NUCLEOTIDE SEQUENCE [LARGE SCALE GENOMIC DNA]</scope>
    <source>
        <strain evidence="1">T A4</strain>
    </source>
</reference>
<dbReference type="AlphaFoldDB" id="S5ZQT8"/>
<organism evidence="1 2">
    <name type="scientific">Treponema pedis str. T A4</name>
    <dbReference type="NCBI Taxonomy" id="1291379"/>
    <lineage>
        <taxon>Bacteria</taxon>
        <taxon>Pseudomonadati</taxon>
        <taxon>Spirochaetota</taxon>
        <taxon>Spirochaetia</taxon>
        <taxon>Spirochaetales</taxon>
        <taxon>Treponemataceae</taxon>
        <taxon>Treponema</taxon>
    </lineage>
</organism>
<dbReference type="KEGG" id="tped:TPE_2555"/>
<dbReference type="PATRIC" id="fig|1291379.3.peg.2525"/>
<dbReference type="Proteomes" id="UP000015620">
    <property type="component" value="Chromosome"/>
</dbReference>
<dbReference type="STRING" id="1291379.TPE_2555"/>
<dbReference type="HOGENOM" id="CLU_3190288_0_0_12"/>
<accession>S5ZQT8</accession>
<keyword evidence="2" id="KW-1185">Reference proteome</keyword>
<sequence>MLKSCNKITQSLNCNKVLTVLLKTSRFTQPLSDNILQNSKKFIVFL</sequence>